<comment type="caution">
    <text evidence="9">The sequence shown here is derived from an EMBL/GenBank/DDBJ whole genome shotgun (WGS) entry which is preliminary data.</text>
</comment>
<dbReference type="Pfam" id="PF02938">
    <property type="entry name" value="GAD"/>
    <property type="match status" value="1"/>
</dbReference>
<dbReference type="GO" id="GO:0004815">
    <property type="term" value="F:aspartate-tRNA ligase activity"/>
    <property type="evidence" value="ECO:0007669"/>
    <property type="project" value="UniProtKB-UniRule"/>
</dbReference>
<evidence type="ECO:0000256" key="5">
    <source>
        <dbReference type="ARBA" id="ARBA00022917"/>
    </source>
</evidence>
<feature type="binding site" evidence="7">
    <location>
        <position position="446"/>
    </location>
    <ligand>
        <name>L-aspartate</name>
        <dbReference type="ChEBI" id="CHEBI:29991"/>
    </ligand>
</feature>
<dbReference type="Proteomes" id="UP000283295">
    <property type="component" value="Unassembled WGS sequence"/>
</dbReference>
<feature type="binding site" evidence="7">
    <location>
        <position position="487"/>
    </location>
    <ligand>
        <name>L-aspartate</name>
        <dbReference type="ChEBI" id="CHEBI:29991"/>
    </ligand>
</feature>
<dbReference type="GO" id="GO:0005737">
    <property type="term" value="C:cytoplasm"/>
    <property type="evidence" value="ECO:0007669"/>
    <property type="project" value="UniProtKB-SubCell"/>
</dbReference>
<comment type="subcellular location">
    <subcellularLocation>
        <location evidence="7">Cytoplasm</location>
    </subcellularLocation>
</comment>
<dbReference type="InterPro" id="IPR012340">
    <property type="entry name" value="NA-bd_OB-fold"/>
</dbReference>
<dbReference type="InterPro" id="IPR004524">
    <property type="entry name" value="Asp-tRNA-ligase_1"/>
</dbReference>
<evidence type="ECO:0000256" key="6">
    <source>
        <dbReference type="ARBA" id="ARBA00023146"/>
    </source>
</evidence>
<keyword evidence="3 7" id="KW-0547">Nucleotide-binding</keyword>
<feature type="domain" description="Aminoacyl-transfer RNA synthetases class-II family profile" evidence="8">
    <location>
        <begin position="145"/>
        <end position="551"/>
    </location>
</feature>
<dbReference type="InterPro" id="IPR029351">
    <property type="entry name" value="GAD_dom"/>
</dbReference>
<proteinExistence type="inferred from homology"/>
<evidence type="ECO:0000256" key="1">
    <source>
        <dbReference type="ARBA" id="ARBA00006303"/>
    </source>
</evidence>
<feature type="site" description="Important for tRNA non-discrimination" evidence="7">
    <location>
        <position position="36"/>
    </location>
</feature>
<evidence type="ECO:0000259" key="8">
    <source>
        <dbReference type="PROSITE" id="PS50862"/>
    </source>
</evidence>
<feature type="binding site" evidence="7">
    <location>
        <position position="175"/>
    </location>
    <ligand>
        <name>L-aspartate</name>
        <dbReference type="ChEBI" id="CHEBI:29991"/>
    </ligand>
</feature>
<dbReference type="EC" id="6.1.1.23" evidence="7"/>
<feature type="binding site" evidence="7">
    <location>
        <position position="221"/>
    </location>
    <ligand>
        <name>L-aspartate</name>
        <dbReference type="ChEBI" id="CHEBI:29991"/>
    </ligand>
</feature>
<dbReference type="PRINTS" id="PR01042">
    <property type="entry name" value="TRNASYNTHASP"/>
</dbReference>
<feature type="region of interest" description="Aspartate" evidence="7">
    <location>
        <begin position="199"/>
        <end position="202"/>
    </location>
</feature>
<evidence type="ECO:0000256" key="4">
    <source>
        <dbReference type="ARBA" id="ARBA00022840"/>
    </source>
</evidence>
<gene>
    <name evidence="7" type="primary">aspS</name>
    <name evidence="9" type="ORF">DWX94_05335</name>
</gene>
<dbReference type="OrthoDB" id="9802326at2"/>
<dbReference type="NCBIfam" id="NF001750">
    <property type="entry name" value="PRK00476.1"/>
    <property type="match status" value="1"/>
</dbReference>
<comment type="catalytic activity">
    <reaction evidence="7">
        <text>tRNA(Asx) + L-aspartate + ATP = L-aspartyl-tRNA(Asx) + AMP + diphosphate</text>
        <dbReference type="Rhea" id="RHEA:18349"/>
        <dbReference type="Rhea" id="RHEA-COMP:9710"/>
        <dbReference type="Rhea" id="RHEA-COMP:9711"/>
        <dbReference type="ChEBI" id="CHEBI:29991"/>
        <dbReference type="ChEBI" id="CHEBI:30616"/>
        <dbReference type="ChEBI" id="CHEBI:33019"/>
        <dbReference type="ChEBI" id="CHEBI:78442"/>
        <dbReference type="ChEBI" id="CHEBI:78516"/>
        <dbReference type="ChEBI" id="CHEBI:456215"/>
        <dbReference type="EC" id="6.1.1.23"/>
    </reaction>
</comment>
<organism evidence="9 10">
    <name type="scientific">Coprococcus eutactus</name>
    <dbReference type="NCBI Taxonomy" id="33043"/>
    <lineage>
        <taxon>Bacteria</taxon>
        <taxon>Bacillati</taxon>
        <taxon>Bacillota</taxon>
        <taxon>Clostridia</taxon>
        <taxon>Lachnospirales</taxon>
        <taxon>Lachnospiraceae</taxon>
        <taxon>Coprococcus</taxon>
    </lineage>
</organism>
<dbReference type="GO" id="GO:0016740">
    <property type="term" value="F:transferase activity"/>
    <property type="evidence" value="ECO:0007669"/>
    <property type="project" value="UniProtKB-ARBA"/>
</dbReference>
<dbReference type="InterPro" id="IPR045864">
    <property type="entry name" value="aa-tRNA-synth_II/BPL/LPL"/>
</dbReference>
<evidence type="ECO:0000256" key="2">
    <source>
        <dbReference type="ARBA" id="ARBA00022598"/>
    </source>
</evidence>
<dbReference type="GO" id="GO:0050560">
    <property type="term" value="F:aspartate-tRNA(Asn) ligase activity"/>
    <property type="evidence" value="ECO:0007669"/>
    <property type="project" value="UniProtKB-EC"/>
</dbReference>
<accession>A0A3R6A126</accession>
<comment type="subunit">
    <text evidence="7">Homodimer.</text>
</comment>
<dbReference type="InterPro" id="IPR002312">
    <property type="entry name" value="Asp/Asn-tRNA-synth_IIb"/>
</dbReference>
<dbReference type="Gene3D" id="3.30.930.10">
    <property type="entry name" value="Bira Bifunctional Protein, Domain 2"/>
    <property type="match status" value="1"/>
</dbReference>
<dbReference type="HAMAP" id="MF_00044">
    <property type="entry name" value="Asp_tRNA_synth_type1"/>
    <property type="match status" value="1"/>
</dbReference>
<dbReference type="Gene3D" id="2.40.50.140">
    <property type="entry name" value="Nucleic acid-binding proteins"/>
    <property type="match status" value="1"/>
</dbReference>
<comment type="caution">
    <text evidence="7">Lacks conserved residue(s) required for the propagation of feature annotation.</text>
</comment>
<name>A0A3R6A126_9FIRM</name>
<evidence type="ECO:0000256" key="7">
    <source>
        <dbReference type="HAMAP-Rule" id="MF_00044"/>
    </source>
</evidence>
<protein>
    <recommendedName>
        <fullName evidence="7">Aspartate--tRNA(Asp/Asn) ligase</fullName>
        <ecNumber evidence="7">6.1.1.23</ecNumber>
    </recommendedName>
    <alternativeName>
        <fullName evidence="7">Aspartyl-tRNA synthetase</fullName>
        <shortName evidence="7">AspRS</shortName>
    </alternativeName>
    <alternativeName>
        <fullName evidence="7">Non-discriminating aspartyl-tRNA synthetase</fullName>
        <shortName evidence="7">ND-AspRS</shortName>
    </alternativeName>
</protein>
<dbReference type="PROSITE" id="PS50862">
    <property type="entry name" value="AA_TRNA_LIGASE_II"/>
    <property type="match status" value="1"/>
</dbReference>
<comment type="similarity">
    <text evidence="1 7">Belongs to the class-II aminoacyl-tRNA synthetase family. Type 1 subfamily.</text>
</comment>
<dbReference type="GO" id="GO:0006422">
    <property type="term" value="P:aspartyl-tRNA aminoacylation"/>
    <property type="evidence" value="ECO:0007669"/>
    <property type="project" value="UniProtKB-UniRule"/>
</dbReference>
<feature type="binding site" evidence="7">
    <location>
        <begin position="532"/>
        <end position="535"/>
    </location>
    <ligand>
        <name>ATP</name>
        <dbReference type="ChEBI" id="CHEBI:30616"/>
    </ligand>
</feature>
<feature type="binding site" evidence="7">
    <location>
        <begin position="221"/>
        <end position="223"/>
    </location>
    <ligand>
        <name>ATP</name>
        <dbReference type="ChEBI" id="CHEBI:30616"/>
    </ligand>
</feature>
<evidence type="ECO:0000313" key="9">
    <source>
        <dbReference type="EMBL" id="RGS43291.1"/>
    </source>
</evidence>
<keyword evidence="5 7" id="KW-0648">Protein biosynthesis</keyword>
<dbReference type="Pfam" id="PF01336">
    <property type="entry name" value="tRNA_anti-codon"/>
    <property type="match status" value="1"/>
</dbReference>
<dbReference type="CDD" id="cd04317">
    <property type="entry name" value="EcAspRS_like_N"/>
    <property type="match status" value="1"/>
</dbReference>
<dbReference type="SUPFAM" id="SSF55261">
    <property type="entry name" value="GAD domain-like"/>
    <property type="match status" value="1"/>
</dbReference>
<sequence length="583" mass="66412">MTIENIYRNRTMNEITEGDVGQTLKVAGWVENIRDHGGVSFIDLRDMYGVLQVVMRDTSLLDGITKEDCVSIEGIVEHRDEETYNPKIPTGTIELEAKTVEILGKVYKQIPFEIQTSKETREDVRLKYRYLDLRNKKVKDNMIFRSQVISYLRQKMTEMGFLEIQTPILCASSPEGARDYIVPSRKFKGKFYALPQAPQQYKQLLMVSGFDKYFQIAPCFRDEDARADRSPGEFYQLDFEMSFATQEDVFKVGEEVLSATFEKFAPEGAVVTQAPYPIISYKQAMLEFGTDKPDLRNPLRIIDLTDFFQRCTFKPFHGKTVRAINVHKKLSKGQHEKMLKFAQSIGMGGLGYLEILDDMSYKGPIDKFIPDDMKGEIAELAGLTAGDTIFFIADTPELAASFAGQIRVELGNRLDLNEKNAFRFCYINDFPMYEYDKESKKIIFTHNPFSMPQGGLEALNEKDPLDILAYQYDIVCNGIELSSGAVRNHDMKIMVKAFEIAGYTEDDLKEKFGALYNAFQFGAPPHAGMAPGVDRMIMLLRNEENIREVIPFPMNGNAQDLMCGAPGEVTEQQLREVHIKVRQ</sequence>
<evidence type="ECO:0000313" key="10">
    <source>
        <dbReference type="Proteomes" id="UP000283295"/>
    </source>
</evidence>
<dbReference type="InterPro" id="IPR047089">
    <property type="entry name" value="Asp-tRNA-ligase_1_N"/>
</dbReference>
<keyword evidence="4 7" id="KW-0067">ATP-binding</keyword>
<feature type="binding site" evidence="7">
    <location>
        <position position="480"/>
    </location>
    <ligand>
        <name>ATP</name>
        <dbReference type="ChEBI" id="CHEBI:30616"/>
    </ligand>
</feature>
<dbReference type="GO" id="GO:0140096">
    <property type="term" value="F:catalytic activity, acting on a protein"/>
    <property type="evidence" value="ECO:0007669"/>
    <property type="project" value="UniProtKB-ARBA"/>
</dbReference>
<dbReference type="Gene3D" id="3.30.1360.30">
    <property type="entry name" value="GAD-like domain"/>
    <property type="match status" value="1"/>
</dbReference>
<dbReference type="InterPro" id="IPR004364">
    <property type="entry name" value="Aa-tRNA-synt_II"/>
</dbReference>
<dbReference type="InterPro" id="IPR004115">
    <property type="entry name" value="GAD-like_sf"/>
</dbReference>
<comment type="function">
    <text evidence="7">Aspartyl-tRNA synthetase with relaxed tRNA specificity since it is able to aspartylate not only its cognate tRNA(Asp) but also tRNA(Asn). Reaction proceeds in two steps: L-aspartate is first activated by ATP to form Asp-AMP and then transferred to the acceptor end of tRNA(Asp/Asn).</text>
</comment>
<keyword evidence="6 7" id="KW-0030">Aminoacyl-tRNA synthetase</keyword>
<dbReference type="NCBIfam" id="TIGR00459">
    <property type="entry name" value="aspS_bact"/>
    <property type="match status" value="1"/>
</dbReference>
<dbReference type="GO" id="GO:0005524">
    <property type="term" value="F:ATP binding"/>
    <property type="evidence" value="ECO:0007669"/>
    <property type="project" value="UniProtKB-UniRule"/>
</dbReference>
<dbReference type="InterPro" id="IPR047090">
    <property type="entry name" value="AspRS_core"/>
</dbReference>
<dbReference type="EMBL" id="QRVK01000008">
    <property type="protein sequence ID" value="RGS43291.1"/>
    <property type="molecule type" value="Genomic_DNA"/>
</dbReference>
<evidence type="ECO:0000256" key="3">
    <source>
        <dbReference type="ARBA" id="ARBA00022741"/>
    </source>
</evidence>
<dbReference type="GO" id="GO:0003676">
    <property type="term" value="F:nucleic acid binding"/>
    <property type="evidence" value="ECO:0007669"/>
    <property type="project" value="InterPro"/>
</dbReference>
<reference evidence="9 10" key="1">
    <citation type="submission" date="2018-08" db="EMBL/GenBank/DDBJ databases">
        <title>A genome reference for cultivated species of the human gut microbiota.</title>
        <authorList>
            <person name="Zou Y."/>
            <person name="Xue W."/>
            <person name="Luo G."/>
        </authorList>
    </citation>
    <scope>NUCLEOTIDE SEQUENCE [LARGE SCALE GENOMIC DNA]</scope>
    <source>
        <strain evidence="9 10">AF22-21</strain>
    </source>
</reference>
<dbReference type="InterPro" id="IPR006195">
    <property type="entry name" value="aa-tRNA-synth_II"/>
</dbReference>
<dbReference type="Pfam" id="PF00152">
    <property type="entry name" value="tRNA-synt_2"/>
    <property type="match status" value="1"/>
</dbReference>
<keyword evidence="2 7" id="KW-0436">Ligase</keyword>
<dbReference type="SUPFAM" id="SSF50249">
    <property type="entry name" value="Nucleic acid-binding proteins"/>
    <property type="match status" value="1"/>
</dbReference>
<keyword evidence="7" id="KW-0963">Cytoplasm</keyword>
<dbReference type="PANTHER" id="PTHR22594">
    <property type="entry name" value="ASPARTYL/LYSYL-TRNA SYNTHETASE"/>
    <property type="match status" value="1"/>
</dbReference>
<dbReference type="AlphaFoldDB" id="A0A3R6A126"/>
<dbReference type="InterPro" id="IPR004365">
    <property type="entry name" value="NA-bd_OB_tRNA"/>
</dbReference>
<dbReference type="PANTHER" id="PTHR22594:SF5">
    <property type="entry name" value="ASPARTATE--TRNA LIGASE, MITOCHONDRIAL"/>
    <property type="match status" value="1"/>
</dbReference>
<dbReference type="CDD" id="cd00777">
    <property type="entry name" value="AspRS_core"/>
    <property type="match status" value="1"/>
</dbReference>
<dbReference type="SUPFAM" id="SSF55681">
    <property type="entry name" value="Class II aaRS and biotin synthetases"/>
    <property type="match status" value="1"/>
</dbReference>